<evidence type="ECO:0000256" key="7">
    <source>
        <dbReference type="SAM" id="MobiDB-lite"/>
    </source>
</evidence>
<evidence type="ECO:0000256" key="8">
    <source>
        <dbReference type="SAM" id="Phobius"/>
    </source>
</evidence>
<keyword evidence="3" id="KW-0418">Kinase</keyword>
<dbReference type="PROSITE" id="PS50011">
    <property type="entry name" value="PROTEIN_KINASE_DOM"/>
    <property type="match status" value="1"/>
</dbReference>
<dbReference type="SMART" id="SM00028">
    <property type="entry name" value="TPR"/>
    <property type="match status" value="7"/>
</dbReference>
<dbReference type="EMBL" id="CP071793">
    <property type="protein sequence ID" value="QTD48358.1"/>
    <property type="molecule type" value="Genomic_DNA"/>
</dbReference>
<evidence type="ECO:0000256" key="1">
    <source>
        <dbReference type="ARBA" id="ARBA00022679"/>
    </source>
</evidence>
<proteinExistence type="predicted"/>
<dbReference type="RefSeq" id="WP_237378012.1">
    <property type="nucleotide sequence ID" value="NZ_CP071793.1"/>
</dbReference>
<dbReference type="GO" id="GO:0005524">
    <property type="term" value="F:ATP binding"/>
    <property type="evidence" value="ECO:0007669"/>
    <property type="project" value="UniProtKB-UniRule"/>
</dbReference>
<keyword evidence="1" id="KW-0808">Transferase</keyword>
<dbReference type="PANTHER" id="PTHR43289">
    <property type="entry name" value="MITOGEN-ACTIVATED PROTEIN KINASE KINASE KINASE 20-RELATED"/>
    <property type="match status" value="1"/>
</dbReference>
<keyword evidence="4 6" id="KW-0067">ATP-binding</keyword>
<keyword evidence="5" id="KW-0802">TPR repeat</keyword>
<dbReference type="CDD" id="cd14014">
    <property type="entry name" value="STKc_PknB_like"/>
    <property type="match status" value="1"/>
</dbReference>
<evidence type="ECO:0000256" key="5">
    <source>
        <dbReference type="PROSITE-ProRule" id="PRU00339"/>
    </source>
</evidence>
<feature type="compositionally biased region" description="Basic and acidic residues" evidence="7">
    <location>
        <begin position="1"/>
        <end position="13"/>
    </location>
</feature>
<dbReference type="InterPro" id="IPR011990">
    <property type="entry name" value="TPR-like_helical_dom_sf"/>
</dbReference>
<dbReference type="Gene3D" id="3.30.200.20">
    <property type="entry name" value="Phosphorylase Kinase, domain 1"/>
    <property type="match status" value="1"/>
</dbReference>
<evidence type="ECO:0000256" key="2">
    <source>
        <dbReference type="ARBA" id="ARBA00022741"/>
    </source>
</evidence>
<dbReference type="KEGG" id="scor:J3U87_22490"/>
<dbReference type="InterPro" id="IPR017441">
    <property type="entry name" value="Protein_kinase_ATP_BS"/>
</dbReference>
<protein>
    <submittedName>
        <fullName evidence="10">Tetratricopeptide repeat protein</fullName>
    </submittedName>
</protein>
<dbReference type="InterPro" id="IPR011009">
    <property type="entry name" value="Kinase-like_dom_sf"/>
</dbReference>
<dbReference type="SUPFAM" id="SSF48452">
    <property type="entry name" value="TPR-like"/>
    <property type="match status" value="1"/>
</dbReference>
<dbReference type="PROSITE" id="PS50005">
    <property type="entry name" value="TPR"/>
    <property type="match status" value="2"/>
</dbReference>
<evidence type="ECO:0000256" key="4">
    <source>
        <dbReference type="ARBA" id="ARBA00022840"/>
    </source>
</evidence>
<evidence type="ECO:0000256" key="6">
    <source>
        <dbReference type="PROSITE-ProRule" id="PRU10141"/>
    </source>
</evidence>
<dbReference type="Pfam" id="PF13374">
    <property type="entry name" value="TPR_10"/>
    <property type="match status" value="1"/>
</dbReference>
<dbReference type="Proteomes" id="UP000663929">
    <property type="component" value="Chromosome"/>
</dbReference>
<dbReference type="PROSITE" id="PS00108">
    <property type="entry name" value="PROTEIN_KINASE_ST"/>
    <property type="match status" value="1"/>
</dbReference>
<evidence type="ECO:0000313" key="10">
    <source>
        <dbReference type="EMBL" id="QTD48358.1"/>
    </source>
</evidence>
<keyword evidence="11" id="KW-1185">Reference proteome</keyword>
<reference evidence="10" key="1">
    <citation type="submission" date="2021-03" db="EMBL/GenBank/DDBJ databases">
        <title>Acanthopleuribacteraceae sp. M133.</title>
        <authorList>
            <person name="Wang G."/>
        </authorList>
    </citation>
    <scope>NUCLEOTIDE SEQUENCE</scope>
    <source>
        <strain evidence="10">M133</strain>
    </source>
</reference>
<dbReference type="InterPro" id="IPR008271">
    <property type="entry name" value="Ser/Thr_kinase_AS"/>
</dbReference>
<dbReference type="InterPro" id="IPR000719">
    <property type="entry name" value="Prot_kinase_dom"/>
</dbReference>
<feature type="binding site" evidence="6">
    <location>
        <position position="104"/>
    </location>
    <ligand>
        <name>ATP</name>
        <dbReference type="ChEBI" id="CHEBI:30616"/>
    </ligand>
</feature>
<dbReference type="Pfam" id="PF13424">
    <property type="entry name" value="TPR_12"/>
    <property type="match status" value="4"/>
</dbReference>
<feature type="transmembrane region" description="Helical" evidence="8">
    <location>
        <begin position="388"/>
        <end position="412"/>
    </location>
</feature>
<name>A0A8A4THW6_SULCO</name>
<feature type="repeat" description="TPR" evidence="5">
    <location>
        <begin position="484"/>
        <end position="517"/>
    </location>
</feature>
<dbReference type="Pfam" id="PF00069">
    <property type="entry name" value="Pkinase"/>
    <property type="match status" value="1"/>
</dbReference>
<keyword evidence="2 6" id="KW-0547">Nucleotide-binding</keyword>
<dbReference type="SUPFAM" id="SSF56112">
    <property type="entry name" value="Protein kinase-like (PK-like)"/>
    <property type="match status" value="1"/>
</dbReference>
<feature type="repeat" description="TPR" evidence="5">
    <location>
        <begin position="651"/>
        <end position="684"/>
    </location>
</feature>
<feature type="domain" description="Protein kinase" evidence="9">
    <location>
        <begin position="74"/>
        <end position="363"/>
    </location>
</feature>
<keyword evidence="8" id="KW-0812">Transmembrane</keyword>
<dbReference type="Gene3D" id="1.25.40.10">
    <property type="entry name" value="Tetratricopeptide repeat domain"/>
    <property type="match status" value="3"/>
</dbReference>
<dbReference type="PROSITE" id="PS00107">
    <property type="entry name" value="PROTEIN_KINASE_ATP"/>
    <property type="match status" value="1"/>
</dbReference>
<sequence>MADAPRNRKESSPQKENLFEMPTGKASDKRGDKVRKTPLLDEDRNHHVFGDDVPTKVGSGSTENDLDPETIGSYRIVEELGRGGMGTVYLAEQTGTVTRKVALKVVHASLHHSTALARFAAERQAMARLSHPHVAQLFEAGTTAQGFPFFAMEYIEGETLARYCERRKLSVTDRLRLFTNICEGVQHAHQKGVLHRDLKPSNIMVVEHEGQVVPKIIDFGIAKAIDHPLVDHTLTRGGILGTPAYMSPEALQSPELVDTRSDVYSLGLVLYELLAGIGPKREFVGPIPKPMHSGEIKGPSTRVSDLENASLEKIAGERGLSPSAFVNTLKGDLDWITLTAIDPDPDRRYGSAAELAADIERYLSHYPIQARPPRLTYQLAKYLYRYRVGVVAGTVALLALIAGVIGTSAGMIKAQRAELEARLQARRANSEAEAATQISDFLTELFTLSDPSEARTEELTVRELLDRSAANMATKLGDQPVIKARLLQAMGEVYSNLSLYKEAEGQFEQAVALREAEFGEHPDLAASLIWLGSTNNSLNRLDKAQSLFERSMAMAESLEGPESLLVVNSLVGLASIAVNRGQYREGEKIHRKALSICERAVGDDHWETATVMRSLALNLEVLGRTEEALAYRKKYLLIVEKSKGKDSYHSIRGHYTVGYSLLRLNRLEEAEQYLQKALRLAETQLEPGHGYILRALWNFGDLRYVQKRYREAEEFYGQALRSVEISLPRGHPEQIVLLGRQGHAILNQGRIKDAEKPFETALQLAKEADDTLTLVWSHYDLSATGRMKGDFDQAETHLAKARELWIAQVGPEALEIGFADFYLANIRRDQGRYREAEALYLQSFALYEKNKANPDDLAELAGEYADLLRMMDRDEEAESLLARYPNP</sequence>
<dbReference type="PANTHER" id="PTHR43289:SF6">
    <property type="entry name" value="SERINE_THREONINE-PROTEIN KINASE NEKL-3"/>
    <property type="match status" value="1"/>
</dbReference>
<feature type="compositionally biased region" description="Basic and acidic residues" evidence="7">
    <location>
        <begin position="26"/>
        <end position="54"/>
    </location>
</feature>
<dbReference type="InterPro" id="IPR019734">
    <property type="entry name" value="TPR_rpt"/>
</dbReference>
<evidence type="ECO:0000256" key="3">
    <source>
        <dbReference type="ARBA" id="ARBA00022777"/>
    </source>
</evidence>
<organism evidence="10 11">
    <name type="scientific">Sulfidibacter corallicola</name>
    <dbReference type="NCBI Taxonomy" id="2818388"/>
    <lineage>
        <taxon>Bacteria</taxon>
        <taxon>Pseudomonadati</taxon>
        <taxon>Acidobacteriota</taxon>
        <taxon>Holophagae</taxon>
        <taxon>Acanthopleuribacterales</taxon>
        <taxon>Acanthopleuribacteraceae</taxon>
        <taxon>Sulfidibacter</taxon>
    </lineage>
</organism>
<keyword evidence="8" id="KW-1133">Transmembrane helix</keyword>
<dbReference type="GO" id="GO:0004674">
    <property type="term" value="F:protein serine/threonine kinase activity"/>
    <property type="evidence" value="ECO:0007669"/>
    <property type="project" value="TreeGrafter"/>
</dbReference>
<keyword evidence="8" id="KW-0472">Membrane</keyword>
<accession>A0A8A4THW6</accession>
<evidence type="ECO:0000313" key="11">
    <source>
        <dbReference type="Proteomes" id="UP000663929"/>
    </source>
</evidence>
<dbReference type="SMART" id="SM00220">
    <property type="entry name" value="S_TKc"/>
    <property type="match status" value="1"/>
</dbReference>
<dbReference type="AlphaFoldDB" id="A0A8A4THW6"/>
<evidence type="ECO:0000259" key="9">
    <source>
        <dbReference type="PROSITE" id="PS50011"/>
    </source>
</evidence>
<feature type="region of interest" description="Disordered" evidence="7">
    <location>
        <begin position="1"/>
        <end position="68"/>
    </location>
</feature>
<dbReference type="Gene3D" id="1.10.510.10">
    <property type="entry name" value="Transferase(Phosphotransferase) domain 1"/>
    <property type="match status" value="1"/>
</dbReference>
<gene>
    <name evidence="10" type="ORF">J3U87_22490</name>
</gene>